<dbReference type="AlphaFoldDB" id="A4U4U6"/>
<dbReference type="Pfam" id="PF05742">
    <property type="entry name" value="TANGO2"/>
    <property type="match status" value="1"/>
</dbReference>
<protein>
    <recommendedName>
        <fullName evidence="2">NRDE family protein</fullName>
    </recommendedName>
</protein>
<dbReference type="PANTHER" id="PTHR17985">
    <property type="entry name" value="SER/THR-RICH PROTEIN T10 IN DGCR REGION"/>
    <property type="match status" value="1"/>
</dbReference>
<dbReference type="RefSeq" id="WP_106001264.1">
    <property type="nucleotide sequence ID" value="NZ_CP027527.1"/>
</dbReference>
<name>A4U4U6_9PROT</name>
<sequence length="247" mass="26531">MCTLVLSRRPGHDWPILIAANRDEMAGRPWKAPARHWPDRPEVTAGLDELAQGSWLGMNDHGVVAAILNRVGTLGPAPGKRSRGELVLDALDHADADQAAQALADLDGRAWRPFNMIVADNRDAFWAKSDGTGLVHINTIPPGLHMISAMDLDDSASPRLAAYLPRFQAAPLPDPDHGDWQAWQALMADGGGTGSDTEETAAMCFLRPSGFGTVSSSLIALPAMDSEQKPLWLFAPGPPDKSLYSIT</sequence>
<dbReference type="Gene3D" id="3.60.60.10">
    <property type="entry name" value="Penicillin V Acylase, Chain A"/>
    <property type="match status" value="1"/>
</dbReference>
<organism evidence="1">
    <name type="scientific">Magnetospirillum gryphiswaldense</name>
    <dbReference type="NCBI Taxonomy" id="55518"/>
    <lineage>
        <taxon>Bacteria</taxon>
        <taxon>Pseudomonadati</taxon>
        <taxon>Pseudomonadota</taxon>
        <taxon>Alphaproteobacteria</taxon>
        <taxon>Rhodospirillales</taxon>
        <taxon>Rhodospirillaceae</taxon>
        <taxon>Magnetospirillum</taxon>
    </lineage>
</organism>
<dbReference type="InterPro" id="IPR008551">
    <property type="entry name" value="TANGO2"/>
</dbReference>
<reference evidence="1" key="1">
    <citation type="journal article" date="2007" name="J. Bacteriol.">
        <title>Comparative genome analysis of four magnetotactic bacteria reveals a complex set of group-specific genes implicated in magnetosome biomineralization and function.</title>
        <authorList>
            <person name="Richter M."/>
            <person name="Kube M."/>
            <person name="Bazylinski D.A."/>
            <person name="Lombardot T."/>
            <person name="Gloeckner F.O."/>
            <person name="Reinhardt R."/>
            <person name="Schueler D."/>
        </authorList>
    </citation>
    <scope>NUCLEOTIDE SEQUENCE</scope>
    <source>
        <strain evidence="1">MSR-1</strain>
    </source>
</reference>
<dbReference type="EMBL" id="CU459003">
    <property type="protein sequence ID" value="CAM77903.1"/>
    <property type="molecule type" value="Genomic_DNA"/>
</dbReference>
<dbReference type="PANTHER" id="PTHR17985:SF8">
    <property type="entry name" value="TRANSPORT AND GOLGI ORGANIZATION PROTEIN 2 HOMOLOG"/>
    <property type="match status" value="1"/>
</dbReference>
<accession>A4U4U6</accession>
<evidence type="ECO:0008006" key="2">
    <source>
        <dbReference type="Google" id="ProtNLM"/>
    </source>
</evidence>
<proteinExistence type="predicted"/>
<gene>
    <name evidence="1" type="ORF">MGR_3971</name>
</gene>
<evidence type="ECO:0000313" key="1">
    <source>
        <dbReference type="EMBL" id="CAM77903.1"/>
    </source>
</evidence>